<evidence type="ECO:0000256" key="1">
    <source>
        <dbReference type="SAM" id="SignalP"/>
    </source>
</evidence>
<feature type="signal peptide" evidence="1">
    <location>
        <begin position="1"/>
        <end position="22"/>
    </location>
</feature>
<dbReference type="EMBL" id="CAXJIO010000010">
    <property type="protein sequence ID" value="CAL2101517.1"/>
    <property type="molecule type" value="Genomic_DNA"/>
</dbReference>
<keyword evidence="1" id="KW-0732">Signal</keyword>
<organism evidence="2 3">
    <name type="scientific">Tenacibaculum polynesiense</name>
    <dbReference type="NCBI Taxonomy" id="3137857"/>
    <lineage>
        <taxon>Bacteria</taxon>
        <taxon>Pseudomonadati</taxon>
        <taxon>Bacteroidota</taxon>
        <taxon>Flavobacteriia</taxon>
        <taxon>Flavobacteriales</taxon>
        <taxon>Flavobacteriaceae</taxon>
        <taxon>Tenacibaculum</taxon>
    </lineage>
</organism>
<protein>
    <recommendedName>
        <fullName evidence="4">DUF4348 domain-containing protein</fullName>
    </recommendedName>
</protein>
<sequence length="216" mass="25523">MKMTRFLIIAVLIIFSFSSCQNYNSEEYIEMEKVAISDIILELTQFEKIKNSNQWENEKFKLYLISELGISTAWTIKPTGYNIGENGIDYSKEKIEENKKEFERELEKYEYEEKLFAKLKKGKISKRKLNTSFENDFLEIELIDSEKIRELESFKTKKNELGYLSISRIIFNRDLNKGYLHFDFICGEGCAWDNNIEIKKINGKWKITKYFSGGIA</sequence>
<feature type="chain" id="PRO_5047086689" description="DUF4348 domain-containing protein" evidence="1">
    <location>
        <begin position="23"/>
        <end position="216"/>
    </location>
</feature>
<dbReference type="PROSITE" id="PS51257">
    <property type="entry name" value="PROKAR_LIPOPROTEIN"/>
    <property type="match status" value="1"/>
</dbReference>
<accession>A0ABM9P7G6</accession>
<proteinExistence type="predicted"/>
<evidence type="ECO:0008006" key="4">
    <source>
        <dbReference type="Google" id="ProtNLM"/>
    </source>
</evidence>
<reference evidence="2 3" key="1">
    <citation type="submission" date="2024-05" db="EMBL/GenBank/DDBJ databases">
        <authorList>
            <person name="Duchaud E."/>
        </authorList>
    </citation>
    <scope>NUCLEOTIDE SEQUENCE [LARGE SCALE GENOMIC DNA]</scope>
    <source>
        <strain evidence="2">Ena-SAMPLE-TAB-13-05-2024-13:56:06:370-140308</strain>
    </source>
</reference>
<keyword evidence="3" id="KW-1185">Reference proteome</keyword>
<gene>
    <name evidence="2" type="ORF">T190423A01A_10080</name>
</gene>
<evidence type="ECO:0000313" key="3">
    <source>
        <dbReference type="Proteomes" id="UP001497527"/>
    </source>
</evidence>
<name>A0ABM9P7G6_9FLAO</name>
<comment type="caution">
    <text evidence="2">The sequence shown here is derived from an EMBL/GenBank/DDBJ whole genome shotgun (WGS) entry which is preliminary data.</text>
</comment>
<evidence type="ECO:0000313" key="2">
    <source>
        <dbReference type="EMBL" id="CAL2101517.1"/>
    </source>
</evidence>
<dbReference type="Proteomes" id="UP001497527">
    <property type="component" value="Unassembled WGS sequence"/>
</dbReference>